<reference evidence="3" key="1">
    <citation type="submission" date="2022-04" db="EMBL/GenBank/DDBJ databases">
        <title>Roseibium sp. CAU 1639 isolated from mud.</title>
        <authorList>
            <person name="Kim W."/>
        </authorList>
    </citation>
    <scope>NUCLEOTIDE SEQUENCE</scope>
    <source>
        <strain evidence="3">CAU 1639</strain>
    </source>
</reference>
<dbReference type="RefSeq" id="WP_248158937.1">
    <property type="nucleotide sequence ID" value="NZ_JALNMJ010000025.1"/>
</dbReference>
<keyword evidence="1" id="KW-0812">Transmembrane</keyword>
<feature type="transmembrane region" description="Helical" evidence="1">
    <location>
        <begin position="102"/>
        <end position="125"/>
    </location>
</feature>
<keyword evidence="1" id="KW-1133">Transmembrane helix</keyword>
<name>A0ABT0H2X1_9HYPH</name>
<dbReference type="Pfam" id="PF09925">
    <property type="entry name" value="DUF2157"/>
    <property type="match status" value="1"/>
</dbReference>
<feature type="transmembrane region" description="Helical" evidence="1">
    <location>
        <begin position="231"/>
        <end position="258"/>
    </location>
</feature>
<feature type="transmembrane region" description="Helical" evidence="1">
    <location>
        <begin position="414"/>
        <end position="432"/>
    </location>
</feature>
<protein>
    <submittedName>
        <fullName evidence="3">DUF2157 domain-containing protein</fullName>
    </submittedName>
</protein>
<evidence type="ECO:0000313" key="3">
    <source>
        <dbReference type="EMBL" id="MCK7615445.1"/>
    </source>
</evidence>
<feature type="transmembrane region" description="Helical" evidence="1">
    <location>
        <begin position="278"/>
        <end position="297"/>
    </location>
</feature>
<feature type="transmembrane region" description="Helical" evidence="1">
    <location>
        <begin position="44"/>
        <end position="65"/>
    </location>
</feature>
<feature type="domain" description="DUF2157" evidence="2">
    <location>
        <begin position="15"/>
        <end position="152"/>
    </location>
</feature>
<proteinExistence type="predicted"/>
<evidence type="ECO:0000256" key="1">
    <source>
        <dbReference type="SAM" id="Phobius"/>
    </source>
</evidence>
<feature type="transmembrane region" description="Helical" evidence="1">
    <location>
        <begin position="178"/>
        <end position="197"/>
    </location>
</feature>
<gene>
    <name evidence="3" type="ORF">M0H32_25025</name>
</gene>
<keyword evidence="1" id="KW-0472">Membrane</keyword>
<sequence>MFDWTYKKRLKDNLESWVSKGWVTSVGATAILKELEQDDGRSRLPMALAGIGVICVALAVLAFIAANWDAIPKTAKLIGIALLVTGSHGLAALAAQKGRKGIADLATGFATLVFVGGMALVGQIFHLPSDWAGGAFLVCLGGLAAAWLSGSKTSLTVAAAAAITWQVMRADVGAPELGATLVGLLLTVAVFVHPVLFPSRLTRWAAIALLWVTYGRWFGETADLLNSGDDIVVAMFLAGAGGLSAIMLQLDPVADLYVKWSSDRPLRHHGHWLMARSLQDVGMLVLTVLIVLALILVPEISDDLSYQGLLPLPGLLPLVGGLVLTGLGLVLSFQSAKARALFAATGLALVAVLLPVVTSNVLVLAAVSLASLIGLCALGTWYNNRFWMLCAYLALTAEALWLLEVTIGSLLGQSLFFLVAGLVLLAMALWLARLFKRRQPPAALATEAGEVPS</sequence>
<keyword evidence="4" id="KW-1185">Reference proteome</keyword>
<feature type="transmembrane region" description="Helical" evidence="1">
    <location>
        <begin position="77"/>
        <end position="95"/>
    </location>
</feature>
<accession>A0ABT0H2X1</accession>
<evidence type="ECO:0000259" key="2">
    <source>
        <dbReference type="Pfam" id="PF09925"/>
    </source>
</evidence>
<dbReference type="InterPro" id="IPR018677">
    <property type="entry name" value="DUF2157"/>
</dbReference>
<evidence type="ECO:0000313" key="4">
    <source>
        <dbReference type="Proteomes" id="UP001431221"/>
    </source>
</evidence>
<dbReference type="Proteomes" id="UP001431221">
    <property type="component" value="Unassembled WGS sequence"/>
</dbReference>
<comment type="caution">
    <text evidence="3">The sequence shown here is derived from an EMBL/GenBank/DDBJ whole genome shotgun (WGS) entry which is preliminary data.</text>
</comment>
<feature type="transmembrane region" description="Helical" evidence="1">
    <location>
        <begin position="389"/>
        <end position="408"/>
    </location>
</feature>
<feature type="transmembrane region" description="Helical" evidence="1">
    <location>
        <begin position="363"/>
        <end position="382"/>
    </location>
</feature>
<feature type="transmembrane region" description="Helical" evidence="1">
    <location>
        <begin position="131"/>
        <end position="148"/>
    </location>
</feature>
<feature type="transmembrane region" description="Helical" evidence="1">
    <location>
        <begin position="309"/>
        <end position="333"/>
    </location>
</feature>
<dbReference type="EMBL" id="JALNMJ010000025">
    <property type="protein sequence ID" value="MCK7615445.1"/>
    <property type="molecule type" value="Genomic_DNA"/>
</dbReference>
<organism evidence="3 4">
    <name type="scientific">Roseibium sediminicola</name>
    <dbReference type="NCBI Taxonomy" id="2933272"/>
    <lineage>
        <taxon>Bacteria</taxon>
        <taxon>Pseudomonadati</taxon>
        <taxon>Pseudomonadota</taxon>
        <taxon>Alphaproteobacteria</taxon>
        <taxon>Hyphomicrobiales</taxon>
        <taxon>Stappiaceae</taxon>
        <taxon>Roseibium</taxon>
    </lineage>
</organism>
<feature type="transmembrane region" description="Helical" evidence="1">
    <location>
        <begin position="340"/>
        <end position="357"/>
    </location>
</feature>